<keyword evidence="3" id="KW-0106">Calcium</keyword>
<dbReference type="InterPro" id="IPR011992">
    <property type="entry name" value="EF-hand-dom_pair"/>
</dbReference>
<dbReference type="CDD" id="cd00051">
    <property type="entry name" value="EFh"/>
    <property type="match status" value="1"/>
</dbReference>
<dbReference type="PROSITE" id="PS00018">
    <property type="entry name" value="EF_HAND_1"/>
    <property type="match status" value="3"/>
</dbReference>
<dbReference type="PROSITE" id="PS50222">
    <property type="entry name" value="EF_HAND_2"/>
    <property type="match status" value="3"/>
</dbReference>
<evidence type="ECO:0000256" key="1">
    <source>
        <dbReference type="ARBA" id="ARBA00022723"/>
    </source>
</evidence>
<dbReference type="InterPro" id="IPR043582">
    <property type="entry name" value="CaBP1/2/4/5"/>
</dbReference>
<dbReference type="InterPro" id="IPR018247">
    <property type="entry name" value="EF_Hand_1_Ca_BS"/>
</dbReference>
<keyword evidence="1" id="KW-0479">Metal-binding</keyword>
<dbReference type="GeneID" id="109572185"/>
<dbReference type="Pfam" id="PF13499">
    <property type="entry name" value="EF-hand_7"/>
    <property type="match status" value="2"/>
</dbReference>
<name>A0ABM4QSQ7_BOSIN</name>
<evidence type="ECO:0000256" key="3">
    <source>
        <dbReference type="ARBA" id="ARBA00022837"/>
    </source>
</evidence>
<evidence type="ECO:0000259" key="4">
    <source>
        <dbReference type="PROSITE" id="PS50222"/>
    </source>
</evidence>
<dbReference type="PANTHER" id="PTHR45917">
    <property type="entry name" value="CALCIUM-BINDING PROTEIN 1-RELATED"/>
    <property type="match status" value="1"/>
</dbReference>
<dbReference type="SUPFAM" id="SSF47473">
    <property type="entry name" value="EF-hand"/>
    <property type="match status" value="1"/>
</dbReference>
<reference evidence="6" key="1">
    <citation type="submission" date="2025-08" db="UniProtKB">
        <authorList>
            <consortium name="RefSeq"/>
        </authorList>
    </citation>
    <scope>IDENTIFICATION</scope>
    <source>
        <tissue evidence="6">Blood</tissue>
    </source>
</reference>
<evidence type="ECO:0000313" key="5">
    <source>
        <dbReference type="Proteomes" id="UP001652663"/>
    </source>
</evidence>
<dbReference type="RefSeq" id="XP_070626326.1">
    <property type="nucleotide sequence ID" value="XM_070770225.1"/>
</dbReference>
<dbReference type="InterPro" id="IPR002048">
    <property type="entry name" value="EF_hand_dom"/>
</dbReference>
<evidence type="ECO:0000313" key="6">
    <source>
        <dbReference type="RefSeq" id="XP_070626326.1"/>
    </source>
</evidence>
<keyword evidence="5" id="KW-1185">Reference proteome</keyword>
<dbReference type="PANTHER" id="PTHR45917:SF3">
    <property type="entry name" value="CALCIUM-BINDING PROTEIN 5"/>
    <property type="match status" value="1"/>
</dbReference>
<feature type="domain" description="EF-hand" evidence="4">
    <location>
        <begin position="161"/>
        <end position="192"/>
    </location>
</feature>
<dbReference type="SMART" id="SM00054">
    <property type="entry name" value="EFh"/>
    <property type="match status" value="3"/>
</dbReference>
<dbReference type="Gene3D" id="1.10.238.10">
    <property type="entry name" value="EF-hand"/>
    <property type="match status" value="2"/>
</dbReference>
<accession>A0ABM4QSQ7</accession>
<organism evidence="5 6">
    <name type="scientific">Bos indicus</name>
    <name type="common">Zebu</name>
    <dbReference type="NCBI Taxonomy" id="9915"/>
    <lineage>
        <taxon>Eukaryota</taxon>
        <taxon>Metazoa</taxon>
        <taxon>Chordata</taxon>
        <taxon>Craniata</taxon>
        <taxon>Vertebrata</taxon>
        <taxon>Euteleostomi</taxon>
        <taxon>Mammalia</taxon>
        <taxon>Eutheria</taxon>
        <taxon>Laurasiatheria</taxon>
        <taxon>Artiodactyla</taxon>
        <taxon>Ruminantia</taxon>
        <taxon>Pecora</taxon>
        <taxon>Bovidae</taxon>
        <taxon>Bovinae</taxon>
        <taxon>Bos</taxon>
    </lineage>
</organism>
<sequence length="192" mass="21473">MQFPMGPACIFLRKGIAEKQRVRLGAVGKDGGKGRGSWDAGERRAVTDVEELREAFLEFDKDRDGFISCKDLGNLMRTMGYMPTEMELIELGQQIRMNLGGRVDFDDFVELMTPKLLAETAGMIGVQEMRDAFKEFDANGDGEITLGELQQAMQRLLGDKLTSQEISEVVQEADINGDGTVDFEEFVKMMSR</sequence>
<keyword evidence="2" id="KW-0677">Repeat</keyword>
<feature type="domain" description="EF-hand" evidence="4">
    <location>
        <begin position="47"/>
        <end position="82"/>
    </location>
</feature>
<gene>
    <name evidence="6" type="primary">CABP5</name>
</gene>
<feature type="domain" description="EF-hand" evidence="4">
    <location>
        <begin position="124"/>
        <end position="159"/>
    </location>
</feature>
<evidence type="ECO:0000256" key="2">
    <source>
        <dbReference type="ARBA" id="ARBA00022737"/>
    </source>
</evidence>
<protein>
    <submittedName>
        <fullName evidence="6">Calcium-binding protein 5</fullName>
    </submittedName>
</protein>
<dbReference type="Proteomes" id="UP001652663">
    <property type="component" value="Chromosome 18"/>
</dbReference>
<proteinExistence type="predicted"/>